<comment type="caution">
    <text evidence="8">The sequence shown here is derived from an EMBL/GenBank/DDBJ whole genome shotgun (WGS) entry which is preliminary data.</text>
</comment>
<dbReference type="PANTHER" id="PTHR36834:SF1">
    <property type="entry name" value="INTEGRAL MEMBRANE PROTEIN"/>
    <property type="match status" value="1"/>
</dbReference>
<evidence type="ECO:0000256" key="3">
    <source>
        <dbReference type="ARBA" id="ARBA00022989"/>
    </source>
</evidence>
<feature type="transmembrane region" description="Helical" evidence="5">
    <location>
        <begin position="36"/>
        <end position="59"/>
    </location>
</feature>
<keyword evidence="3 5" id="KW-1133">Transmembrane helix</keyword>
<reference evidence="8 9" key="1">
    <citation type="submission" date="2014-04" db="EMBL/GenBank/DDBJ databases">
        <title>Draft genome sequence of Bacillus azotoformans MEV2011, a (co-) denitrifying strain unable to grow in the presence of oxygen.</title>
        <authorList>
            <person name="Nielsen M."/>
            <person name="Schreiber L."/>
            <person name="Finster K."/>
            <person name="Schramm A."/>
        </authorList>
    </citation>
    <scope>NUCLEOTIDE SEQUENCE [LARGE SCALE GENOMIC DNA]</scope>
    <source>
        <strain evidence="8 9">MEV2011</strain>
    </source>
</reference>
<dbReference type="Pfam" id="PF04892">
    <property type="entry name" value="VanZ"/>
    <property type="match status" value="1"/>
</dbReference>
<evidence type="ECO:0000259" key="7">
    <source>
        <dbReference type="Pfam" id="PF06271"/>
    </source>
</evidence>
<evidence type="ECO:0000313" key="8">
    <source>
        <dbReference type="EMBL" id="KEF40237.1"/>
    </source>
</evidence>
<dbReference type="InterPro" id="IPR006976">
    <property type="entry name" value="VanZ-like"/>
</dbReference>
<dbReference type="OrthoDB" id="4822551at2"/>
<dbReference type="InterPro" id="IPR053150">
    <property type="entry name" value="Teicoplanin_resist-assoc"/>
</dbReference>
<comment type="subcellular location">
    <subcellularLocation>
        <location evidence="1">Membrane</location>
        <topology evidence="1">Multi-pass membrane protein</topology>
    </subcellularLocation>
</comment>
<evidence type="ECO:0000313" key="9">
    <source>
        <dbReference type="Proteomes" id="UP000027936"/>
    </source>
</evidence>
<evidence type="ECO:0000256" key="2">
    <source>
        <dbReference type="ARBA" id="ARBA00022692"/>
    </source>
</evidence>
<evidence type="ECO:0000259" key="6">
    <source>
        <dbReference type="Pfam" id="PF04892"/>
    </source>
</evidence>
<evidence type="ECO:0000256" key="5">
    <source>
        <dbReference type="SAM" id="Phobius"/>
    </source>
</evidence>
<evidence type="ECO:0000256" key="4">
    <source>
        <dbReference type="ARBA" id="ARBA00023136"/>
    </source>
</evidence>
<dbReference type="PATRIC" id="fig|1348973.3.peg.247"/>
<dbReference type="EMBL" id="JJRY01000001">
    <property type="protein sequence ID" value="KEF40237.1"/>
    <property type="molecule type" value="Genomic_DNA"/>
</dbReference>
<feature type="domain" description="VanZ-like" evidence="6">
    <location>
        <begin position="48"/>
        <end position="196"/>
    </location>
</feature>
<dbReference type="InterPro" id="IPR010432">
    <property type="entry name" value="RDD"/>
</dbReference>
<feature type="transmembrane region" description="Helical" evidence="5">
    <location>
        <begin position="255"/>
        <end position="278"/>
    </location>
</feature>
<feature type="transmembrane region" description="Helical" evidence="5">
    <location>
        <begin position="179"/>
        <end position="201"/>
    </location>
</feature>
<feature type="transmembrane region" description="Helical" evidence="5">
    <location>
        <begin position="145"/>
        <end position="167"/>
    </location>
</feature>
<keyword evidence="4 5" id="KW-0472">Membrane</keyword>
<proteinExistence type="predicted"/>
<protein>
    <submittedName>
        <fullName evidence="8">Glycopeptide antibiotics resistance protein</fullName>
    </submittedName>
</protein>
<keyword evidence="2 5" id="KW-0812">Transmembrane</keyword>
<evidence type="ECO:0000256" key="1">
    <source>
        <dbReference type="ARBA" id="ARBA00004141"/>
    </source>
</evidence>
<dbReference type="AlphaFoldDB" id="A0A072NSN9"/>
<gene>
    <name evidence="8" type="ORF">M670_00258</name>
</gene>
<dbReference type="RefSeq" id="WP_035192601.1">
    <property type="nucleotide sequence ID" value="NZ_JJRY01000001.1"/>
</dbReference>
<dbReference type="GO" id="GO:0016020">
    <property type="term" value="C:membrane"/>
    <property type="evidence" value="ECO:0007669"/>
    <property type="project" value="UniProtKB-SubCell"/>
</dbReference>
<feature type="transmembrane region" description="Helical" evidence="5">
    <location>
        <begin position="299"/>
        <end position="319"/>
    </location>
</feature>
<feature type="transmembrane region" description="Helical" evidence="5">
    <location>
        <begin position="6"/>
        <end position="29"/>
    </location>
</feature>
<dbReference type="Proteomes" id="UP000027936">
    <property type="component" value="Unassembled WGS sequence"/>
</dbReference>
<feature type="transmembrane region" description="Helical" evidence="5">
    <location>
        <begin position="113"/>
        <end position="133"/>
    </location>
</feature>
<accession>A0A072NSN9</accession>
<feature type="transmembrane region" description="Helical" evidence="5">
    <location>
        <begin position="222"/>
        <end position="243"/>
    </location>
</feature>
<feature type="transmembrane region" description="Helical" evidence="5">
    <location>
        <begin position="331"/>
        <end position="361"/>
    </location>
</feature>
<organism evidence="8 9">
    <name type="scientific">Schinkia azotoformans MEV2011</name>
    <dbReference type="NCBI Taxonomy" id="1348973"/>
    <lineage>
        <taxon>Bacteria</taxon>
        <taxon>Bacillati</taxon>
        <taxon>Bacillota</taxon>
        <taxon>Bacilli</taxon>
        <taxon>Bacillales</taxon>
        <taxon>Bacillaceae</taxon>
        <taxon>Calidifontibacillus/Schinkia group</taxon>
        <taxon>Schinkia</taxon>
    </lineage>
</organism>
<sequence>MSVYILPIKVAFIMFGVLGFLLVIPWLVYSYRKYGFFSLWASIVAYSFIFYMLSALFLVLLPLPSTRNTCAFQSPNTIYYSLKPFTFIRDIFKETSIIWSQPRSYIQIFNQSAFWQAAFNFLLLLPFGVYLRYFFQEKRYWKRALALGFTLSLFYEVTQVTGIYGIYKCPYRLFDVDDLMLNSTGALFGFLMAPVILALFPSKEKLLVKAKKMQKSHLVPPLSQLLAVLIDFIFIKLTFTFTIGLLTSSGFAEMMYITVGFLVLYFVLPLLWGGKTIGTSMMRFKLSNLEGDAPSWQALLKRTVALFLPWLVSMLFNILDHMKLEIESHFYAIHVWVTMGIFTLVSIMWLTLSIHAVFVMLKKGKRTFYFDHVAEIVPRKKEANS</sequence>
<dbReference type="PANTHER" id="PTHR36834">
    <property type="entry name" value="MEMBRANE PROTEIN-RELATED"/>
    <property type="match status" value="1"/>
</dbReference>
<dbReference type="Pfam" id="PF06271">
    <property type="entry name" value="RDD"/>
    <property type="match status" value="1"/>
</dbReference>
<feature type="domain" description="RDD" evidence="7">
    <location>
        <begin position="225"/>
        <end position="368"/>
    </location>
</feature>
<name>A0A072NSN9_SCHAZ</name>